<keyword evidence="1" id="KW-0732">Signal</keyword>
<dbReference type="InterPro" id="IPR012939">
    <property type="entry name" value="Glyco_hydro_92"/>
</dbReference>
<dbReference type="InterPro" id="IPR005887">
    <property type="entry name" value="GH92_a_mannosidase_put"/>
</dbReference>
<dbReference type="GO" id="GO:0005829">
    <property type="term" value="C:cytosol"/>
    <property type="evidence" value="ECO:0007669"/>
    <property type="project" value="TreeGrafter"/>
</dbReference>
<dbReference type="EMBL" id="SJPJ01000001">
    <property type="protein sequence ID" value="TWT83649.1"/>
    <property type="molecule type" value="Genomic_DNA"/>
</dbReference>
<dbReference type="Pfam" id="PF07971">
    <property type="entry name" value="Glyco_hydro_92"/>
    <property type="match status" value="1"/>
</dbReference>
<evidence type="ECO:0000259" key="2">
    <source>
        <dbReference type="Pfam" id="PF07971"/>
    </source>
</evidence>
<dbReference type="GO" id="GO:0000224">
    <property type="term" value="F:peptide-N4-(N-acetyl-beta-glucosaminyl)asparagine amidase activity"/>
    <property type="evidence" value="ECO:0007669"/>
    <property type="project" value="TreeGrafter"/>
</dbReference>
<evidence type="ECO:0000313" key="5">
    <source>
        <dbReference type="Proteomes" id="UP000315010"/>
    </source>
</evidence>
<organism evidence="4 5">
    <name type="scientific">Novipirellula herctigrandis</name>
    <dbReference type="NCBI Taxonomy" id="2527986"/>
    <lineage>
        <taxon>Bacteria</taxon>
        <taxon>Pseudomonadati</taxon>
        <taxon>Planctomycetota</taxon>
        <taxon>Planctomycetia</taxon>
        <taxon>Pirellulales</taxon>
        <taxon>Pirellulaceae</taxon>
        <taxon>Novipirellula</taxon>
    </lineage>
</organism>
<dbReference type="InterPro" id="IPR041371">
    <property type="entry name" value="GH92_N"/>
</dbReference>
<dbReference type="InterPro" id="IPR014718">
    <property type="entry name" value="GH-type_carb-bd"/>
</dbReference>
<keyword evidence="5" id="KW-1185">Reference proteome</keyword>
<name>A0A5C5Z8H7_9BACT</name>
<dbReference type="Gene3D" id="2.70.98.10">
    <property type="match status" value="1"/>
</dbReference>
<dbReference type="PANTHER" id="PTHR12143">
    <property type="entry name" value="PEPTIDE N-GLYCANASE PNGASE -RELATED"/>
    <property type="match status" value="1"/>
</dbReference>
<proteinExistence type="predicted"/>
<reference evidence="4 5" key="1">
    <citation type="submission" date="2019-02" db="EMBL/GenBank/DDBJ databases">
        <title>Deep-cultivation of Planctomycetes and their phenomic and genomic characterization uncovers novel biology.</title>
        <authorList>
            <person name="Wiegand S."/>
            <person name="Jogler M."/>
            <person name="Boedeker C."/>
            <person name="Pinto D."/>
            <person name="Vollmers J."/>
            <person name="Rivas-Marin E."/>
            <person name="Kohn T."/>
            <person name="Peeters S.H."/>
            <person name="Heuer A."/>
            <person name="Rast P."/>
            <person name="Oberbeckmann S."/>
            <person name="Bunk B."/>
            <person name="Jeske O."/>
            <person name="Meyerdierks A."/>
            <person name="Storesund J.E."/>
            <person name="Kallscheuer N."/>
            <person name="Luecker S."/>
            <person name="Lage O.M."/>
            <person name="Pohl T."/>
            <person name="Merkel B.J."/>
            <person name="Hornburger P."/>
            <person name="Mueller R.-W."/>
            <person name="Bruemmer F."/>
            <person name="Labrenz M."/>
            <person name="Spormann A.M."/>
            <person name="Op Den Camp H."/>
            <person name="Overmann J."/>
            <person name="Amann R."/>
            <person name="Jetten M.S.M."/>
            <person name="Mascher T."/>
            <person name="Medema M.H."/>
            <person name="Devos D.P."/>
            <person name="Kaster A.-K."/>
            <person name="Ovreas L."/>
            <person name="Rohde M."/>
            <person name="Galperin M.Y."/>
            <person name="Jogler C."/>
        </authorList>
    </citation>
    <scope>NUCLEOTIDE SEQUENCE [LARGE SCALE GENOMIC DNA]</scope>
    <source>
        <strain evidence="4 5">CA13</strain>
    </source>
</reference>
<dbReference type="NCBIfam" id="TIGR01180">
    <property type="entry name" value="aman2_put"/>
    <property type="match status" value="1"/>
</dbReference>
<sequence precursor="true">MNIKSVSLVAVLLWGTFSLPCYAQVEWVDPTIGGVGTLLQPTRPTVHLPNSMVRMYPLRKDQLDDQIRAFPLTIISHRNGELFSVMPGEDAKPAAWDQEETTPYYYSTRFDESLIRTEFTPTERCGFFRFTFPKNEAPKGEASRGEAVVRIANLYPGNLKPLSETTFGGEEQFVDMKAYVYGQWSQAAEMEVSGQDKKRLKIHTDASSLELRYGISFISVDQAKRNLEKEIAASDFETIKQQAKSRWNTVLGQIQAEGGTDAQRRVFYTSLYRTYERMICVTEDGRYYSASDHQVHQDDRPFYVDNWIWDSFRAHQPLHTLLNPEMQADQIQSYVRMYEQSGWMPSFAILWGDNPCMNGNHAAGWIADCLFKGVKDFDLEKAYDGLRKNSLEATLLPWRNGPKCSLDDFYHEHGYFPSLPPEAKETEPLVHHFENRQSVAVTLGTAYDDWCIAQLAKTLDKKDDYDRFMKRADFYKNVWNSGKGFMWPKDAEGNWVEPFDPKFGGGQGGRAYFDENNAFTYNWDVLHDFDGLFELMGGREAAEAKLDQLFREGLDRSKYEFWFKYPDSTGLVGQFVMGNEPSFSTPYLYNRMGSPWKTQKRIRSLLNAWFNDTIHGIPGDEDGGGMTAWVVFSMMGFYPVTPGIPTYDLGSPIFDRVQIQMPGGKTFKIIAKDNSVNNKYIQSVKLNGKAIDQVWFHHADIANGGTLELQMGNTPGTFPKDDNH</sequence>
<evidence type="ECO:0000259" key="3">
    <source>
        <dbReference type="Pfam" id="PF17678"/>
    </source>
</evidence>
<dbReference type="SUPFAM" id="SSF48208">
    <property type="entry name" value="Six-hairpin glycosidases"/>
    <property type="match status" value="1"/>
</dbReference>
<feature type="chain" id="PRO_5023145178" evidence="1">
    <location>
        <begin position="24"/>
        <end position="724"/>
    </location>
</feature>
<dbReference type="InterPro" id="IPR050883">
    <property type="entry name" value="PNGase"/>
</dbReference>
<dbReference type="GO" id="GO:0006516">
    <property type="term" value="P:glycoprotein catabolic process"/>
    <property type="evidence" value="ECO:0007669"/>
    <property type="project" value="TreeGrafter"/>
</dbReference>
<dbReference type="Gene3D" id="3.30.2080.10">
    <property type="entry name" value="GH92 mannosidase domain"/>
    <property type="match status" value="1"/>
</dbReference>
<dbReference type="OrthoDB" id="9804511at2"/>
<feature type="domain" description="Glycosyl hydrolase family 92" evidence="2">
    <location>
        <begin position="222"/>
        <end position="713"/>
    </location>
</feature>
<dbReference type="AlphaFoldDB" id="A0A5C5Z8H7"/>
<dbReference type="Gene3D" id="1.20.1610.10">
    <property type="entry name" value="alpha-1,2-mannosidases domains"/>
    <property type="match status" value="1"/>
</dbReference>
<gene>
    <name evidence="4" type="ORF">CA13_51160</name>
</gene>
<dbReference type="GO" id="GO:0030246">
    <property type="term" value="F:carbohydrate binding"/>
    <property type="evidence" value="ECO:0007669"/>
    <property type="project" value="InterPro"/>
</dbReference>
<evidence type="ECO:0000256" key="1">
    <source>
        <dbReference type="SAM" id="SignalP"/>
    </source>
</evidence>
<dbReference type="GO" id="GO:0005975">
    <property type="term" value="P:carbohydrate metabolic process"/>
    <property type="evidence" value="ECO:0007669"/>
    <property type="project" value="InterPro"/>
</dbReference>
<dbReference type="InterPro" id="IPR008928">
    <property type="entry name" value="6-hairpin_glycosidase_sf"/>
</dbReference>
<protein>
    <submittedName>
        <fullName evidence="4">Glycosyl hydrolase family 92</fullName>
    </submittedName>
</protein>
<keyword evidence="4" id="KW-0378">Hydrolase</keyword>
<dbReference type="FunFam" id="3.30.2080.10:FF:000001">
    <property type="entry name" value="Alpha-1,2-mannosidase subfamily"/>
    <property type="match status" value="1"/>
</dbReference>
<comment type="caution">
    <text evidence="4">The sequence shown here is derived from an EMBL/GenBank/DDBJ whole genome shotgun (WGS) entry which is preliminary data.</text>
</comment>
<feature type="signal peptide" evidence="1">
    <location>
        <begin position="1"/>
        <end position="23"/>
    </location>
</feature>
<dbReference type="Gene3D" id="1.20.1050.60">
    <property type="entry name" value="alpha-1,2-mannosidase"/>
    <property type="match status" value="1"/>
</dbReference>
<dbReference type="Pfam" id="PF17678">
    <property type="entry name" value="Glyco_hydro_92N"/>
    <property type="match status" value="1"/>
</dbReference>
<evidence type="ECO:0000313" key="4">
    <source>
        <dbReference type="EMBL" id="TWT83649.1"/>
    </source>
</evidence>
<dbReference type="PANTHER" id="PTHR12143:SF43">
    <property type="entry name" value="PUTATIVE-RELATED"/>
    <property type="match status" value="1"/>
</dbReference>
<dbReference type="Proteomes" id="UP000315010">
    <property type="component" value="Unassembled WGS sequence"/>
</dbReference>
<dbReference type="RefSeq" id="WP_146400953.1">
    <property type="nucleotide sequence ID" value="NZ_SJPJ01000001.1"/>
</dbReference>
<accession>A0A5C5Z8H7</accession>
<feature type="domain" description="Glycosyl hydrolase family 92 N-terminal" evidence="3">
    <location>
        <begin position="27"/>
        <end position="189"/>
    </location>
</feature>